<dbReference type="InterPro" id="IPR036318">
    <property type="entry name" value="FAD-bd_PCMH-like_sf"/>
</dbReference>
<accession>A0ABV9ZMM9</accession>
<dbReference type="PANTHER" id="PTHR42973">
    <property type="entry name" value="BINDING OXIDOREDUCTASE, PUTATIVE (AFU_ORTHOLOGUE AFUA_1G17690)-RELATED"/>
    <property type="match status" value="1"/>
</dbReference>
<keyword evidence="3" id="KW-0285">Flavoprotein</keyword>
<protein>
    <submittedName>
        <fullName evidence="7">FAD-binding oxidoreductase</fullName>
    </submittedName>
</protein>
<sequence>MTQVISRFDDLRTALAGTVVTPDDPGYDEAREVWNGEIDRRPAVIAYCESAEDVARAVTFARESSLEISVRSGGAHSGAGMGVGDAGIVIDLGRINDVVVDPVARRAVAGGGALLRDVDAATQAHGLAVPMGEIGHTGLGGIATGGGMGWLTRVHGLTCDNVVAAQIVTADGRILRAAPDENPDLFWAIRGGGGNFGVVTSFELALHEVGPQIELGLLFYAMDDAAAALRVARDVITDLPPDVTFQVVALNAPPEPFVPPEHHGKLGFALVVVGFGAEMGHRAVVDRVRGALPPPLFELVTPMPYTALQQMFDEAFAWGSYVYVKALYLENFTDDAIDVIVSRTAETASGRSSVHFYVLSGGYCDMTDDATAFSGGRTPRLGVFLVGLASDAAVLAGERAWVRGFFDAIAPHALGKGAYVNELMPDDVHRLPASYGAKFGRLQQIKAAYDPENVFHRNANILPAS</sequence>
<dbReference type="Gene3D" id="3.30.465.10">
    <property type="match status" value="1"/>
</dbReference>
<dbReference type="Gene3D" id="3.30.43.10">
    <property type="entry name" value="Uridine Diphospho-n-acetylenolpyruvylglucosamine Reductase, domain 2"/>
    <property type="match status" value="1"/>
</dbReference>
<dbReference type="SUPFAM" id="SSF56176">
    <property type="entry name" value="FAD-binding/transporter-associated domain-like"/>
    <property type="match status" value="1"/>
</dbReference>
<evidence type="ECO:0000313" key="8">
    <source>
        <dbReference type="Proteomes" id="UP001596175"/>
    </source>
</evidence>
<dbReference type="InterPro" id="IPR050416">
    <property type="entry name" value="FAD-linked_Oxidoreductase"/>
</dbReference>
<dbReference type="PROSITE" id="PS51387">
    <property type="entry name" value="FAD_PCMH"/>
    <property type="match status" value="1"/>
</dbReference>
<feature type="domain" description="FAD-binding PCMH-type" evidence="6">
    <location>
        <begin position="38"/>
        <end position="209"/>
    </location>
</feature>
<keyword evidence="4" id="KW-0274">FAD</keyword>
<proteinExistence type="inferred from homology"/>
<dbReference type="InterPro" id="IPR006094">
    <property type="entry name" value="Oxid_FAD_bind_N"/>
</dbReference>
<keyword evidence="5" id="KW-0560">Oxidoreductase</keyword>
<evidence type="ECO:0000256" key="4">
    <source>
        <dbReference type="ARBA" id="ARBA00022827"/>
    </source>
</evidence>
<dbReference type="Pfam" id="PF01565">
    <property type="entry name" value="FAD_binding_4"/>
    <property type="match status" value="1"/>
</dbReference>
<evidence type="ECO:0000256" key="2">
    <source>
        <dbReference type="ARBA" id="ARBA00005466"/>
    </source>
</evidence>
<comment type="similarity">
    <text evidence="2">Belongs to the oxygen-dependent FAD-linked oxidoreductase family.</text>
</comment>
<gene>
    <name evidence="7" type="ORF">ACFPK1_24740</name>
</gene>
<dbReference type="PANTHER" id="PTHR42973:SF39">
    <property type="entry name" value="FAD-BINDING PCMH-TYPE DOMAIN-CONTAINING PROTEIN"/>
    <property type="match status" value="1"/>
</dbReference>
<dbReference type="RefSeq" id="WP_378023614.1">
    <property type="nucleotide sequence ID" value="NZ_JBHSKG010000016.1"/>
</dbReference>
<organism evidence="7 8">
    <name type="scientific">Actinomycetospora rhizophila</name>
    <dbReference type="NCBI Taxonomy" id="1416876"/>
    <lineage>
        <taxon>Bacteria</taxon>
        <taxon>Bacillati</taxon>
        <taxon>Actinomycetota</taxon>
        <taxon>Actinomycetes</taxon>
        <taxon>Pseudonocardiales</taxon>
        <taxon>Pseudonocardiaceae</taxon>
        <taxon>Actinomycetospora</taxon>
    </lineage>
</organism>
<name>A0ABV9ZMM9_9PSEU</name>
<dbReference type="InterPro" id="IPR016167">
    <property type="entry name" value="FAD-bd_PCMH_sub1"/>
</dbReference>
<dbReference type="InterPro" id="IPR016166">
    <property type="entry name" value="FAD-bd_PCMH"/>
</dbReference>
<keyword evidence="8" id="KW-1185">Reference proteome</keyword>
<dbReference type="InterPro" id="IPR012951">
    <property type="entry name" value="BBE"/>
</dbReference>
<comment type="cofactor">
    <cofactor evidence="1">
        <name>FAD</name>
        <dbReference type="ChEBI" id="CHEBI:57692"/>
    </cofactor>
</comment>
<evidence type="ECO:0000256" key="3">
    <source>
        <dbReference type="ARBA" id="ARBA00022630"/>
    </source>
</evidence>
<dbReference type="Pfam" id="PF08031">
    <property type="entry name" value="BBE"/>
    <property type="match status" value="1"/>
</dbReference>
<evidence type="ECO:0000259" key="6">
    <source>
        <dbReference type="PROSITE" id="PS51387"/>
    </source>
</evidence>
<comment type="caution">
    <text evidence="7">The sequence shown here is derived from an EMBL/GenBank/DDBJ whole genome shotgun (WGS) entry which is preliminary data.</text>
</comment>
<evidence type="ECO:0000313" key="7">
    <source>
        <dbReference type="EMBL" id="MFC5141467.1"/>
    </source>
</evidence>
<dbReference type="Gene3D" id="3.40.462.20">
    <property type="match status" value="1"/>
</dbReference>
<evidence type="ECO:0000256" key="5">
    <source>
        <dbReference type="ARBA" id="ARBA00023002"/>
    </source>
</evidence>
<dbReference type="InterPro" id="IPR016169">
    <property type="entry name" value="FAD-bd_PCMH_sub2"/>
</dbReference>
<dbReference type="Proteomes" id="UP001596175">
    <property type="component" value="Unassembled WGS sequence"/>
</dbReference>
<reference evidence="8" key="1">
    <citation type="journal article" date="2019" name="Int. J. Syst. Evol. Microbiol.">
        <title>The Global Catalogue of Microorganisms (GCM) 10K type strain sequencing project: providing services to taxonomists for standard genome sequencing and annotation.</title>
        <authorList>
            <consortium name="The Broad Institute Genomics Platform"/>
            <consortium name="The Broad Institute Genome Sequencing Center for Infectious Disease"/>
            <person name="Wu L."/>
            <person name="Ma J."/>
        </authorList>
    </citation>
    <scope>NUCLEOTIDE SEQUENCE [LARGE SCALE GENOMIC DNA]</scope>
    <source>
        <strain evidence="8">XZYJ18</strain>
    </source>
</reference>
<dbReference type="EMBL" id="JBHSKG010000016">
    <property type="protein sequence ID" value="MFC5141467.1"/>
    <property type="molecule type" value="Genomic_DNA"/>
</dbReference>
<evidence type="ECO:0000256" key="1">
    <source>
        <dbReference type="ARBA" id="ARBA00001974"/>
    </source>
</evidence>